<comment type="caution">
    <text evidence="2">The sequence shown here is derived from an EMBL/GenBank/DDBJ whole genome shotgun (WGS) entry which is preliminary data.</text>
</comment>
<reference evidence="2" key="1">
    <citation type="submission" date="2019-10" db="EMBL/GenBank/DDBJ databases">
        <authorList>
            <consortium name="DOE Joint Genome Institute"/>
            <person name="Kuo A."/>
            <person name="Miyauchi S."/>
            <person name="Kiss E."/>
            <person name="Drula E."/>
            <person name="Kohler A."/>
            <person name="Sanchez-Garcia M."/>
            <person name="Andreopoulos B."/>
            <person name="Barry K.W."/>
            <person name="Bonito G."/>
            <person name="Buee M."/>
            <person name="Carver A."/>
            <person name="Chen C."/>
            <person name="Cichocki N."/>
            <person name="Clum A."/>
            <person name="Culley D."/>
            <person name="Crous P.W."/>
            <person name="Fauchery L."/>
            <person name="Girlanda M."/>
            <person name="Hayes R."/>
            <person name="Keri Z."/>
            <person name="LaButti K."/>
            <person name="Lipzen A."/>
            <person name="Lombard V."/>
            <person name="Magnuson J."/>
            <person name="Maillard F."/>
            <person name="Morin E."/>
            <person name="Murat C."/>
            <person name="Nolan M."/>
            <person name="Ohm R."/>
            <person name="Pangilinan J."/>
            <person name="Pereira M."/>
            <person name="Perotto S."/>
            <person name="Peter M."/>
            <person name="Riley R."/>
            <person name="Sitrit Y."/>
            <person name="Stielow B."/>
            <person name="Szollosi G."/>
            <person name="Zifcakova L."/>
            <person name="Stursova M."/>
            <person name="Spatafora J.W."/>
            <person name="Tedersoo L."/>
            <person name="Vaario L.-M."/>
            <person name="Yamada A."/>
            <person name="Yan M."/>
            <person name="Wang P."/>
            <person name="Xu J."/>
            <person name="Bruns T."/>
            <person name="Baldrian P."/>
            <person name="Vilgalys R."/>
            <person name="Henrissat B."/>
            <person name="Grigoriev I.V."/>
            <person name="Hibbett D."/>
            <person name="Nagy L.G."/>
            <person name="Martin F.M."/>
        </authorList>
    </citation>
    <scope>NUCLEOTIDE SEQUENCE</scope>
    <source>
        <strain evidence="2">BED1</strain>
    </source>
</reference>
<proteinExistence type="predicted"/>
<reference evidence="2" key="2">
    <citation type="journal article" date="2020" name="Nat. Commun.">
        <title>Large-scale genome sequencing of mycorrhizal fungi provides insights into the early evolution of symbiotic traits.</title>
        <authorList>
            <person name="Miyauchi S."/>
            <person name="Kiss E."/>
            <person name="Kuo A."/>
            <person name="Drula E."/>
            <person name="Kohler A."/>
            <person name="Sanchez-Garcia M."/>
            <person name="Morin E."/>
            <person name="Andreopoulos B."/>
            <person name="Barry K.W."/>
            <person name="Bonito G."/>
            <person name="Buee M."/>
            <person name="Carver A."/>
            <person name="Chen C."/>
            <person name="Cichocki N."/>
            <person name="Clum A."/>
            <person name="Culley D."/>
            <person name="Crous P.W."/>
            <person name="Fauchery L."/>
            <person name="Girlanda M."/>
            <person name="Hayes R.D."/>
            <person name="Keri Z."/>
            <person name="LaButti K."/>
            <person name="Lipzen A."/>
            <person name="Lombard V."/>
            <person name="Magnuson J."/>
            <person name="Maillard F."/>
            <person name="Murat C."/>
            <person name="Nolan M."/>
            <person name="Ohm R.A."/>
            <person name="Pangilinan J."/>
            <person name="Pereira M.F."/>
            <person name="Perotto S."/>
            <person name="Peter M."/>
            <person name="Pfister S."/>
            <person name="Riley R."/>
            <person name="Sitrit Y."/>
            <person name="Stielow J.B."/>
            <person name="Szollosi G."/>
            <person name="Zifcakova L."/>
            <person name="Stursova M."/>
            <person name="Spatafora J.W."/>
            <person name="Tedersoo L."/>
            <person name="Vaario L.M."/>
            <person name="Yamada A."/>
            <person name="Yan M."/>
            <person name="Wang P."/>
            <person name="Xu J."/>
            <person name="Bruns T."/>
            <person name="Baldrian P."/>
            <person name="Vilgalys R."/>
            <person name="Dunand C."/>
            <person name="Henrissat B."/>
            <person name="Grigoriev I.V."/>
            <person name="Hibbett D."/>
            <person name="Nagy L.G."/>
            <person name="Martin F.M."/>
        </authorList>
    </citation>
    <scope>NUCLEOTIDE SEQUENCE</scope>
    <source>
        <strain evidence="2">BED1</strain>
    </source>
</reference>
<feature type="non-terminal residue" evidence="2">
    <location>
        <position position="231"/>
    </location>
</feature>
<sequence>MVKSSIFISSFYIGINVENILYGIELALYFKTIHVLLSNRGAHKKSNVFYALFSTMMVFLITIWIATKAMFGQKMWILRSSYPGGAGAYLEANIWVWYMDWATMMVIVLQLMTDALMIYRCRIIWNSHRVIIIPIVLWMGSLTLGILVMWVTSLPGADYYNGIACRLSLAYWSISVFLNTTLTCMICYRVVRHGRKVQEYLGYEYASLYFAMFSVVVESALPYTLSLALPF</sequence>
<keyword evidence="3" id="KW-1185">Reference proteome</keyword>
<keyword evidence="1" id="KW-0812">Transmembrane</keyword>
<dbReference type="AlphaFoldDB" id="A0AAD4BL18"/>
<evidence type="ECO:0000256" key="1">
    <source>
        <dbReference type="SAM" id="Phobius"/>
    </source>
</evidence>
<dbReference type="Proteomes" id="UP001194468">
    <property type="component" value="Unassembled WGS sequence"/>
</dbReference>
<accession>A0AAD4BL18</accession>
<feature type="transmembrane region" description="Helical" evidence="1">
    <location>
        <begin position="203"/>
        <end position="225"/>
    </location>
</feature>
<protein>
    <submittedName>
        <fullName evidence="2">Uncharacterized protein</fullName>
    </submittedName>
</protein>
<feature type="transmembrane region" description="Helical" evidence="1">
    <location>
        <begin position="171"/>
        <end position="191"/>
    </location>
</feature>
<evidence type="ECO:0000313" key="2">
    <source>
        <dbReference type="EMBL" id="KAF8433667.1"/>
    </source>
</evidence>
<keyword evidence="1" id="KW-0472">Membrane</keyword>
<organism evidence="2 3">
    <name type="scientific">Boletus edulis BED1</name>
    <dbReference type="NCBI Taxonomy" id="1328754"/>
    <lineage>
        <taxon>Eukaryota</taxon>
        <taxon>Fungi</taxon>
        <taxon>Dikarya</taxon>
        <taxon>Basidiomycota</taxon>
        <taxon>Agaricomycotina</taxon>
        <taxon>Agaricomycetes</taxon>
        <taxon>Agaricomycetidae</taxon>
        <taxon>Boletales</taxon>
        <taxon>Boletineae</taxon>
        <taxon>Boletaceae</taxon>
        <taxon>Boletoideae</taxon>
        <taxon>Boletus</taxon>
    </lineage>
</organism>
<gene>
    <name evidence="2" type="ORF">L210DRAFT_3555751</name>
</gene>
<keyword evidence="1" id="KW-1133">Transmembrane helix</keyword>
<feature type="transmembrane region" description="Helical" evidence="1">
    <location>
        <begin position="131"/>
        <end position="151"/>
    </location>
</feature>
<name>A0AAD4BL18_BOLED</name>
<feature type="transmembrane region" description="Helical" evidence="1">
    <location>
        <begin position="101"/>
        <end position="119"/>
    </location>
</feature>
<dbReference type="EMBL" id="WHUW01000032">
    <property type="protein sequence ID" value="KAF8433667.1"/>
    <property type="molecule type" value="Genomic_DNA"/>
</dbReference>
<evidence type="ECO:0000313" key="3">
    <source>
        <dbReference type="Proteomes" id="UP001194468"/>
    </source>
</evidence>
<feature type="transmembrane region" description="Helical" evidence="1">
    <location>
        <begin position="48"/>
        <end position="66"/>
    </location>
</feature>
<feature type="transmembrane region" description="Helical" evidence="1">
    <location>
        <begin position="6"/>
        <end position="28"/>
    </location>
</feature>